<keyword evidence="3" id="KW-1185">Reference proteome</keyword>
<keyword evidence="1" id="KW-0175">Coiled coil</keyword>
<comment type="caution">
    <text evidence="2">The sequence shown here is derived from an EMBL/GenBank/DDBJ whole genome shotgun (WGS) entry which is preliminary data.</text>
</comment>
<gene>
    <name evidence="2" type="ORF">KB874_12700</name>
</gene>
<dbReference type="EMBL" id="JAGTUU010000004">
    <property type="protein sequence ID" value="MBS0124959.1"/>
    <property type="molecule type" value="Genomic_DNA"/>
</dbReference>
<protein>
    <submittedName>
        <fullName evidence="2">Chemotaxis protein</fullName>
    </submittedName>
</protein>
<feature type="coiled-coil region" evidence="1">
    <location>
        <begin position="14"/>
        <end position="41"/>
    </location>
</feature>
<dbReference type="AlphaFoldDB" id="A0A8J7WH69"/>
<dbReference type="RefSeq" id="WP_212536908.1">
    <property type="nucleotide sequence ID" value="NZ_JAGTUU010000004.1"/>
</dbReference>
<evidence type="ECO:0000313" key="2">
    <source>
        <dbReference type="EMBL" id="MBS0124959.1"/>
    </source>
</evidence>
<evidence type="ECO:0000256" key="1">
    <source>
        <dbReference type="SAM" id="Coils"/>
    </source>
</evidence>
<reference evidence="2" key="1">
    <citation type="submission" date="2021-04" db="EMBL/GenBank/DDBJ databases">
        <authorList>
            <person name="Yoon J."/>
        </authorList>
    </citation>
    <scope>NUCLEOTIDE SEQUENCE</scope>
    <source>
        <strain evidence="2">KMU-90</strain>
    </source>
</reference>
<name>A0A8J7WH69_9RHOB</name>
<accession>A0A8J7WH69</accession>
<sequence>MAADATQEPVAIVLSRAATELRLLKERLERIEHRLEDLYFRKGRPLDADEIRAFQDVDLVVQSTAALADFLEHVAGIPEAYEGNICMRSAIKTVPLRELAERLAGRSDQPGPADDMELF</sequence>
<evidence type="ECO:0000313" key="3">
    <source>
        <dbReference type="Proteomes" id="UP000681356"/>
    </source>
</evidence>
<proteinExistence type="predicted"/>
<organism evidence="2 3">
    <name type="scientific">Thetidibacter halocola</name>
    <dbReference type="NCBI Taxonomy" id="2827239"/>
    <lineage>
        <taxon>Bacteria</taxon>
        <taxon>Pseudomonadati</taxon>
        <taxon>Pseudomonadota</taxon>
        <taxon>Alphaproteobacteria</taxon>
        <taxon>Rhodobacterales</taxon>
        <taxon>Roseobacteraceae</taxon>
        <taxon>Thetidibacter</taxon>
    </lineage>
</organism>
<dbReference type="Proteomes" id="UP000681356">
    <property type="component" value="Unassembled WGS sequence"/>
</dbReference>